<dbReference type="InterPro" id="IPR011047">
    <property type="entry name" value="Quinoprotein_ADH-like_sf"/>
</dbReference>
<dbReference type="PROSITE" id="PS50011">
    <property type="entry name" value="PROTEIN_KINASE_DOM"/>
    <property type="match status" value="1"/>
</dbReference>
<feature type="region of interest" description="Disordered" evidence="5">
    <location>
        <begin position="297"/>
        <end position="409"/>
    </location>
</feature>
<dbReference type="PANTHER" id="PTHR43289:SF34">
    <property type="entry name" value="SERINE_THREONINE-PROTEIN KINASE YBDM-RELATED"/>
    <property type="match status" value="1"/>
</dbReference>
<dbReference type="InterPro" id="IPR011009">
    <property type="entry name" value="Kinase-like_dom_sf"/>
</dbReference>
<dbReference type="InterPro" id="IPR000719">
    <property type="entry name" value="Prot_kinase_dom"/>
</dbReference>
<feature type="compositionally biased region" description="Low complexity" evidence="5">
    <location>
        <begin position="326"/>
        <end position="345"/>
    </location>
</feature>
<keyword evidence="3" id="KW-0418">Kinase</keyword>
<dbReference type="EMBL" id="LFBV01000005">
    <property type="protein sequence ID" value="OKH93184.1"/>
    <property type="molecule type" value="Genomic_DNA"/>
</dbReference>
<keyword evidence="1" id="KW-0808">Transferase</keyword>
<gene>
    <name evidence="7" type="ORF">AB852_20440</name>
</gene>
<reference evidence="7 8" key="1">
    <citation type="submission" date="2015-06" db="EMBL/GenBank/DDBJ databases">
        <title>Cloning and characterization of the uncialamcin biosynthetic gene cluster.</title>
        <authorList>
            <person name="Yan X."/>
            <person name="Huang T."/>
            <person name="Ge H."/>
            <person name="Shen B."/>
        </authorList>
    </citation>
    <scope>NUCLEOTIDE SEQUENCE [LARGE SCALE GENOMIC DNA]</scope>
    <source>
        <strain evidence="7 8">DCA2648</strain>
    </source>
</reference>
<dbReference type="CDD" id="cd14014">
    <property type="entry name" value="STKc_PknB_like"/>
    <property type="match status" value="1"/>
</dbReference>
<evidence type="ECO:0000313" key="8">
    <source>
        <dbReference type="Proteomes" id="UP000186455"/>
    </source>
</evidence>
<proteinExistence type="predicted"/>
<organism evidence="7 8">
    <name type="scientific">Streptomyces uncialis</name>
    <dbReference type="NCBI Taxonomy" id="1048205"/>
    <lineage>
        <taxon>Bacteria</taxon>
        <taxon>Bacillati</taxon>
        <taxon>Actinomycetota</taxon>
        <taxon>Actinomycetes</taxon>
        <taxon>Kitasatosporales</taxon>
        <taxon>Streptomycetaceae</taxon>
        <taxon>Streptomyces</taxon>
    </lineage>
</organism>
<dbReference type="SUPFAM" id="SSF56112">
    <property type="entry name" value="Protein kinase-like (PK-like)"/>
    <property type="match status" value="1"/>
</dbReference>
<dbReference type="InterPro" id="IPR008271">
    <property type="entry name" value="Ser/Thr_kinase_AS"/>
</dbReference>
<evidence type="ECO:0000259" key="6">
    <source>
        <dbReference type="PROSITE" id="PS50011"/>
    </source>
</evidence>
<dbReference type="InterPro" id="IPR018391">
    <property type="entry name" value="PQQ_b-propeller_rpt"/>
</dbReference>
<dbReference type="GO" id="GO:0005524">
    <property type="term" value="F:ATP binding"/>
    <property type="evidence" value="ECO:0007669"/>
    <property type="project" value="UniProtKB-KW"/>
</dbReference>
<comment type="caution">
    <text evidence="7">The sequence shown here is derived from an EMBL/GenBank/DDBJ whole genome shotgun (WGS) entry which is preliminary data.</text>
</comment>
<dbReference type="Gene3D" id="1.10.510.10">
    <property type="entry name" value="Transferase(Phosphotransferase) domain 1"/>
    <property type="match status" value="1"/>
</dbReference>
<accession>A0A1Q4V5U8</accession>
<dbReference type="InterPro" id="IPR015943">
    <property type="entry name" value="WD40/YVTN_repeat-like_dom_sf"/>
</dbReference>
<dbReference type="InterPro" id="IPR002372">
    <property type="entry name" value="PQQ_rpt_dom"/>
</dbReference>
<dbReference type="Gene3D" id="2.130.10.10">
    <property type="entry name" value="YVTN repeat-like/Quinoprotein amine dehydrogenase"/>
    <property type="match status" value="1"/>
</dbReference>
<evidence type="ECO:0000256" key="5">
    <source>
        <dbReference type="SAM" id="MobiDB-lite"/>
    </source>
</evidence>
<evidence type="ECO:0000313" key="7">
    <source>
        <dbReference type="EMBL" id="OKH93184.1"/>
    </source>
</evidence>
<name>A0A1Q4V5U8_9ACTN</name>
<feature type="compositionally biased region" description="Low complexity" evidence="5">
    <location>
        <begin position="298"/>
        <end position="311"/>
    </location>
</feature>
<dbReference type="Proteomes" id="UP000186455">
    <property type="component" value="Unassembled WGS sequence"/>
</dbReference>
<evidence type="ECO:0000256" key="3">
    <source>
        <dbReference type="ARBA" id="ARBA00022777"/>
    </source>
</evidence>
<dbReference type="SMART" id="SM00220">
    <property type="entry name" value="S_TKc"/>
    <property type="match status" value="1"/>
</dbReference>
<keyword evidence="8" id="KW-1185">Reference proteome</keyword>
<dbReference type="Pfam" id="PF13360">
    <property type="entry name" value="PQQ_2"/>
    <property type="match status" value="1"/>
</dbReference>
<evidence type="ECO:0000256" key="4">
    <source>
        <dbReference type="ARBA" id="ARBA00022840"/>
    </source>
</evidence>
<dbReference type="PANTHER" id="PTHR43289">
    <property type="entry name" value="MITOGEN-ACTIVATED PROTEIN KINASE KINASE KINASE 20-RELATED"/>
    <property type="match status" value="1"/>
</dbReference>
<dbReference type="Gene3D" id="2.40.128.630">
    <property type="match status" value="1"/>
</dbReference>
<evidence type="ECO:0000256" key="2">
    <source>
        <dbReference type="ARBA" id="ARBA00022741"/>
    </source>
</evidence>
<dbReference type="SMART" id="SM00564">
    <property type="entry name" value="PQQ"/>
    <property type="match status" value="4"/>
</dbReference>
<feature type="region of interest" description="Disordered" evidence="5">
    <location>
        <begin position="132"/>
        <end position="182"/>
    </location>
</feature>
<feature type="region of interest" description="Disordered" evidence="5">
    <location>
        <begin position="442"/>
        <end position="463"/>
    </location>
</feature>
<evidence type="ECO:0000256" key="1">
    <source>
        <dbReference type="ARBA" id="ARBA00022679"/>
    </source>
</evidence>
<dbReference type="PROSITE" id="PS00108">
    <property type="entry name" value="PROTEIN_KINASE_ST"/>
    <property type="match status" value="1"/>
</dbReference>
<dbReference type="STRING" id="1048205.AB852_20440"/>
<dbReference type="AlphaFoldDB" id="A0A1Q4V5U8"/>
<keyword evidence="4" id="KW-0067">ATP-binding</keyword>
<dbReference type="SUPFAM" id="SSF50998">
    <property type="entry name" value="Quinoprotein alcohol dehydrogenase-like"/>
    <property type="match status" value="2"/>
</dbReference>
<sequence>MSRVFLARSASGRLVAVKVVHPHLAADPRFRERFRRETAAARAIRGPFTAAVLGADPEAGHPWLAVEFCAGPALSEALAALGPLDSGNLAALGAALAEAVAAVHTAGLVHRDLKPSNVVVTADGPKVIDFGIARATGGDPGGDAGRGDGTASDDEETLTGTGEIIGSPGFMAPEQITRDGETGPAADVFALGALLALSATGRNPHGSGTAPQILYRTVHEAPDLIGVPDGGWDDLLGRCLAKEPADRPTVPELLAWCAPRASAPWWEAPTVTELIGHHDLAAARAVTAYTEWAASGSAAPATPDAQHTAPATPTPADPRLAGPRLAGPTPGGASPSGPAPVGQAPAGPPPDGTAPDGRVPTGPPPPAPDTAIVTAVGTATADTGPSAPADTTVTAAPTGDPPRGALEQPPRGLLARRRFLSWGAAGLAAASAAATATALALSDDNASGDTVGAGKPRRTPSARTLPRGVVRWSREIAAPATSTVALHRDGPALLAHTDTTLHRLDARTGTTSWTYPEVNSVHPDGRTVHALRHTMWDTAIIALDSAAGTVRWETPGLAGFPGRPGPLTDAWTPDGTRTLLVRSADRLCLVTTWPYGTRWEKRSSAGKPWRVYAYGRARGEPLWFHQGTAAEAIGAELADGVLALAVDGSGDRRRAAPTGPLFLLRERDGDVLEEIAGGSARPGVRPGARGVVHQAVYDRVEAVDRASGGVRWSRQPEEGEPVGITGVVVGGLVHFGTDGGGLGALDVDGGAVRWRRHDVAPLAEDSNVPLVADGLVYAAGPDPAVGATPGGGRPGWGVHALDAATGDTVWAAPVERFDTVRAAAGDGVVHVWATGTVHTLGGPDD</sequence>
<dbReference type="Gene3D" id="3.30.200.20">
    <property type="entry name" value="Phosphorylase Kinase, domain 1"/>
    <property type="match status" value="1"/>
</dbReference>
<feature type="compositionally biased region" description="Low complexity" evidence="5">
    <location>
        <begin position="369"/>
        <end position="402"/>
    </location>
</feature>
<dbReference type="Pfam" id="PF00069">
    <property type="entry name" value="Pkinase"/>
    <property type="match status" value="1"/>
</dbReference>
<keyword evidence="2" id="KW-0547">Nucleotide-binding</keyword>
<feature type="domain" description="Protein kinase" evidence="6">
    <location>
        <begin position="1"/>
        <end position="266"/>
    </location>
</feature>
<dbReference type="GO" id="GO:0004674">
    <property type="term" value="F:protein serine/threonine kinase activity"/>
    <property type="evidence" value="ECO:0007669"/>
    <property type="project" value="TreeGrafter"/>
</dbReference>
<feature type="compositionally biased region" description="Gly residues" evidence="5">
    <location>
        <begin position="138"/>
        <end position="148"/>
    </location>
</feature>
<protein>
    <recommendedName>
        <fullName evidence="6">Protein kinase domain-containing protein</fullName>
    </recommendedName>
</protein>